<sequence>MRLLSALIPSVCFLVSACGGREEEDDALLEARQRLLGTYDVTGTLTIITNGVSSSQPASETLVLQSGTEREALTLELSVLGCTLRGKMLGERAFTLQSRTCALPPDDACTSTLGIANGSGSLTGDGLAVSLEAQRITQCGGPTTSRPITLTLSGPRRGRN</sequence>
<gene>
    <name evidence="2" type="ORF">OV287_35850</name>
</gene>
<dbReference type="Proteomes" id="UP001207654">
    <property type="component" value="Unassembled WGS sequence"/>
</dbReference>
<dbReference type="EMBL" id="JAPNKA010000001">
    <property type="protein sequence ID" value="MCY1079843.1"/>
    <property type="molecule type" value="Genomic_DNA"/>
</dbReference>
<evidence type="ECO:0008006" key="4">
    <source>
        <dbReference type="Google" id="ProtNLM"/>
    </source>
</evidence>
<feature type="region of interest" description="Disordered" evidence="1">
    <location>
        <begin position="140"/>
        <end position="160"/>
    </location>
</feature>
<proteinExistence type="predicted"/>
<protein>
    <recommendedName>
        <fullName evidence="4">Lipoprotein</fullName>
    </recommendedName>
</protein>
<dbReference type="RefSeq" id="WP_267538537.1">
    <property type="nucleotide sequence ID" value="NZ_JAPNKA010000001.1"/>
</dbReference>
<accession>A0ABT4ADV8</accession>
<feature type="compositionally biased region" description="Polar residues" evidence="1">
    <location>
        <begin position="140"/>
        <end position="152"/>
    </location>
</feature>
<reference evidence="2 3" key="1">
    <citation type="submission" date="2022-11" db="EMBL/GenBank/DDBJ databases">
        <title>Minimal conservation of predation-associated metabolite biosynthetic gene clusters underscores biosynthetic potential of Myxococcota including descriptions for ten novel species: Archangium lansinium sp. nov., Myxococcus landrumus sp. nov., Nannocystis bai.</title>
        <authorList>
            <person name="Ahearne A."/>
            <person name="Stevens C."/>
            <person name="Phillips K."/>
        </authorList>
    </citation>
    <scope>NUCLEOTIDE SEQUENCE [LARGE SCALE GENOMIC DNA]</scope>
    <source>
        <strain evidence="2 3">MIWBW</strain>
    </source>
</reference>
<keyword evidence="3" id="KW-1185">Reference proteome</keyword>
<dbReference type="PROSITE" id="PS51257">
    <property type="entry name" value="PROKAR_LIPOPROTEIN"/>
    <property type="match status" value="1"/>
</dbReference>
<evidence type="ECO:0000313" key="3">
    <source>
        <dbReference type="Proteomes" id="UP001207654"/>
    </source>
</evidence>
<evidence type="ECO:0000256" key="1">
    <source>
        <dbReference type="SAM" id="MobiDB-lite"/>
    </source>
</evidence>
<comment type="caution">
    <text evidence="2">The sequence shown here is derived from an EMBL/GenBank/DDBJ whole genome shotgun (WGS) entry which is preliminary data.</text>
</comment>
<evidence type="ECO:0000313" key="2">
    <source>
        <dbReference type="EMBL" id="MCY1079843.1"/>
    </source>
</evidence>
<organism evidence="2 3">
    <name type="scientific">Archangium lansingense</name>
    <dbReference type="NCBI Taxonomy" id="2995310"/>
    <lineage>
        <taxon>Bacteria</taxon>
        <taxon>Pseudomonadati</taxon>
        <taxon>Myxococcota</taxon>
        <taxon>Myxococcia</taxon>
        <taxon>Myxococcales</taxon>
        <taxon>Cystobacterineae</taxon>
        <taxon>Archangiaceae</taxon>
        <taxon>Archangium</taxon>
    </lineage>
</organism>
<name>A0ABT4ADV8_9BACT</name>